<reference evidence="4" key="1">
    <citation type="submission" date="2015-06" db="EMBL/GenBank/DDBJ databases">
        <title>Expansion of signal transduction pathways in fungi by whole-genome duplication.</title>
        <authorList>
            <consortium name="DOE Joint Genome Institute"/>
            <person name="Corrochano L.M."/>
            <person name="Kuo A."/>
            <person name="Marcet-Houben M."/>
            <person name="Polaino S."/>
            <person name="Salamov A."/>
            <person name="Villalobos J.M."/>
            <person name="Alvarez M.I."/>
            <person name="Avalos J."/>
            <person name="Benito E.P."/>
            <person name="Benoit I."/>
            <person name="Burger G."/>
            <person name="Camino L.P."/>
            <person name="Canovas D."/>
            <person name="Cerda-Olmedo E."/>
            <person name="Cheng J.-F."/>
            <person name="Dominguez A."/>
            <person name="Elias M."/>
            <person name="Eslava A.P."/>
            <person name="Glaser F."/>
            <person name="Grimwood J."/>
            <person name="Gutierrez G."/>
            <person name="Heitman J."/>
            <person name="Henrissat B."/>
            <person name="Iturriaga E.A."/>
            <person name="Lang B.F."/>
            <person name="Lavin J.L."/>
            <person name="Lee S."/>
            <person name="Li W."/>
            <person name="Lindquist E."/>
            <person name="Lopez-Garcia S."/>
            <person name="Luque E.M."/>
            <person name="Marcos A.T."/>
            <person name="Martin J."/>
            <person name="McCluskey K."/>
            <person name="Medina H.R."/>
            <person name="Miralles-Duran A."/>
            <person name="Miyazaki A."/>
            <person name="Munoz-Torres E."/>
            <person name="Oguiza J.A."/>
            <person name="Ohm R."/>
            <person name="Olmedo M."/>
            <person name="Orejas M."/>
            <person name="Ortiz-Castellanos L."/>
            <person name="Pisabarro A.G."/>
            <person name="Rodriguez-Romero J."/>
            <person name="Ruiz-Herrera J."/>
            <person name="Ruiz-Vazquez R."/>
            <person name="Sanz C."/>
            <person name="Schackwitz W."/>
            <person name="Schmutz J."/>
            <person name="Shahriari M."/>
            <person name="Shelest E."/>
            <person name="Silva-Franco F."/>
            <person name="Soanes D."/>
            <person name="Syed K."/>
            <person name="Tagua V.G."/>
            <person name="Talbot N.J."/>
            <person name="Thon M."/>
            <person name="De vries R.P."/>
            <person name="Wiebenga A."/>
            <person name="Yadav J.S."/>
            <person name="Braun E.L."/>
            <person name="Baker S."/>
            <person name="Garre V."/>
            <person name="Horwitz B."/>
            <person name="Torres-Martinez S."/>
            <person name="Idnurm A."/>
            <person name="Herrera-Estrella A."/>
            <person name="Gabaldon T."/>
            <person name="Grigoriev I.V."/>
        </authorList>
    </citation>
    <scope>NUCLEOTIDE SEQUENCE [LARGE SCALE GENOMIC DNA]</scope>
    <source>
        <strain evidence="4">NRRL 1555(-)</strain>
    </source>
</reference>
<keyword evidence="4" id="KW-1185">Reference proteome</keyword>
<dbReference type="AlphaFoldDB" id="A0A167NVP7"/>
<name>A0A167NVP7_PHYB8</name>
<accession>A0A167NVP7</accession>
<sequence>MSIEPEVPYDTSLPDEDPGTWRDPVILPDLNAMRISGYNDGISKSGFRESSQPDRIPDDYWILPPNVTVADILGHQRSRVDAIRARTNTYISFNDEKHQMDIWGEPSEIIKTKEFFNELIQTLPRHEDKKKQPSWGKAEKELTGKAKLKKERREAKKALEKSFQGLPIVPQPYISSFAIPDFSLPIPKLVGEKESFLNTIRAECKCYMWYEERLNIIRISGQNEEAVKKASARIRNWYLKCSRRPRPCSLRLVSQPSKNLMVSFRALPQGFMTYCYADPDTEKTMLEKQRLVEPIQTGHLRMLENLIELDDHQPKTKPENTLSESVATLDKHNREAIQRALDEGLESLRLFDWEIRLKVRFGQICLVDYPSKKRLFSIEELSGKIFPDPKFYSVLAPCIGKTRENMDRLFEYLSTNCEEYSDSPRTSFAIEALQYPTCASPPTSRRTDGPPKARGDPWRTTVTASFTSDGRVGLWNCLAECEDLVTISCVNLESEYSWETKLEYARRLPTEVNTPHSMFVSKLRLSAQNRLVLVSVPEYAPKIVTQKTKWVYGWGKYVVEVGRDEIWDISRVNRSDLALPLDLGMTEPHRVFYKVSLYKEEWRNRFSENLNLKIGEAPRWTTSDFLASETEDAHLLMEIAKQFANILTKEVPVYWAGNNNQASLF</sequence>
<organism evidence="3 4">
    <name type="scientific">Phycomyces blakesleeanus (strain ATCC 8743b / DSM 1359 / FGSC 10004 / NBRC 33097 / NRRL 1555)</name>
    <dbReference type="NCBI Taxonomy" id="763407"/>
    <lineage>
        <taxon>Eukaryota</taxon>
        <taxon>Fungi</taxon>
        <taxon>Fungi incertae sedis</taxon>
        <taxon>Mucoromycota</taxon>
        <taxon>Mucoromycotina</taxon>
        <taxon>Mucoromycetes</taxon>
        <taxon>Mucorales</taxon>
        <taxon>Phycomycetaceae</taxon>
        <taxon>Phycomyces</taxon>
    </lineage>
</organism>
<feature type="region of interest" description="Disordered" evidence="1">
    <location>
        <begin position="439"/>
        <end position="459"/>
    </location>
</feature>
<dbReference type="STRING" id="763407.A0A167NVP7"/>
<protein>
    <recommendedName>
        <fullName evidence="2">DUF7905 domain-containing protein</fullName>
    </recommendedName>
</protein>
<dbReference type="InterPro" id="IPR057227">
    <property type="entry name" value="DUF7905"/>
</dbReference>
<evidence type="ECO:0000256" key="1">
    <source>
        <dbReference type="SAM" id="MobiDB-lite"/>
    </source>
</evidence>
<evidence type="ECO:0000259" key="2">
    <source>
        <dbReference type="Pfam" id="PF25482"/>
    </source>
</evidence>
<evidence type="ECO:0000313" key="3">
    <source>
        <dbReference type="EMBL" id="OAD76706.1"/>
    </source>
</evidence>
<dbReference type="Proteomes" id="UP000077315">
    <property type="component" value="Unassembled WGS sequence"/>
</dbReference>
<dbReference type="VEuPathDB" id="FungiDB:PHYBLDRAFT_180197"/>
<feature type="compositionally biased region" description="Basic and acidic residues" evidence="1">
    <location>
        <begin position="445"/>
        <end position="457"/>
    </location>
</feature>
<dbReference type="InParanoid" id="A0A167NVP7"/>
<dbReference type="Pfam" id="PF25482">
    <property type="entry name" value="DUF7905"/>
    <property type="match status" value="1"/>
</dbReference>
<evidence type="ECO:0000313" key="4">
    <source>
        <dbReference type="Proteomes" id="UP000077315"/>
    </source>
</evidence>
<feature type="domain" description="DUF7905" evidence="2">
    <location>
        <begin position="321"/>
        <end position="631"/>
    </location>
</feature>
<proteinExistence type="predicted"/>
<feature type="region of interest" description="Disordered" evidence="1">
    <location>
        <begin position="1"/>
        <end position="21"/>
    </location>
</feature>
<dbReference type="RefSeq" id="XP_018294746.1">
    <property type="nucleotide sequence ID" value="XM_018438279.1"/>
</dbReference>
<dbReference type="EMBL" id="KV440975">
    <property type="protein sequence ID" value="OAD76706.1"/>
    <property type="molecule type" value="Genomic_DNA"/>
</dbReference>
<dbReference type="GeneID" id="28999185"/>
<dbReference type="OrthoDB" id="4739136at2759"/>
<gene>
    <name evidence="3" type="ORF">PHYBLDRAFT_180197</name>
</gene>